<dbReference type="EMBL" id="CP030139">
    <property type="protein sequence ID" value="WVS92359.1"/>
    <property type="molecule type" value="Genomic_DNA"/>
</dbReference>
<dbReference type="Proteomes" id="UP000267249">
    <property type="component" value="Chromosome"/>
</dbReference>
<sequence length="235" mass="27040">MPHLPRNPRRRDIIRFARECGWSIEPAGSEQLKATRPGYVCVPIPGHNDNKRIPVGTANAVAKQLLYPLRQDQVIRDLRSQVAELEQHLTNISQDRDRLALQQQKDEQLARLKKAEEDQQVYEELLLELEERNNTLKHWFGKRTKKLRQQLQEAKQQLHKAKRQAASALKNLQRVTAEKRMVDAELKLILAALEQVEAVVEQAATQQARGGDTDQLLQTLLGRLQHILEIKELDA</sequence>
<protein>
    <submittedName>
        <fullName evidence="2">Uncharacterized protein</fullName>
    </submittedName>
</protein>
<accession>A0AAQ3MB38</accession>
<reference evidence="2 3" key="1">
    <citation type="journal article" date="2018" name="Sci. Rep.">
        <title>Genome Features and Biochemical Characteristics of a Robust, Fast Growing and Naturally Transformable Cyanobacterium Synechococcus elongatus PCC 11801 Isolated from India.</title>
        <authorList>
            <person name="Jaiswal D."/>
            <person name="Sengupta A."/>
            <person name="Sohoni S."/>
            <person name="Sengupta S."/>
            <person name="Phadnavis A.G."/>
            <person name="Pakrasi H.B."/>
            <person name="Wangikar P.P."/>
        </authorList>
    </citation>
    <scope>NUCLEOTIDE SEQUENCE [LARGE SCALE GENOMIC DNA]</scope>
    <source>
        <strain evidence="2 3">PCC 11801</strain>
    </source>
</reference>
<dbReference type="RefSeq" id="WP_370538881.1">
    <property type="nucleotide sequence ID" value="NZ_CP030139.2"/>
</dbReference>
<name>A0AAQ3MB38_SYNEL</name>
<gene>
    <name evidence="2" type="ORF">DOP62_13605</name>
</gene>
<proteinExistence type="predicted"/>
<organism evidence="2 3">
    <name type="scientific">Synechococcus elongatus PCC 11801</name>
    <dbReference type="NCBI Taxonomy" id="2219813"/>
    <lineage>
        <taxon>Bacteria</taxon>
        <taxon>Bacillati</taxon>
        <taxon>Cyanobacteriota</taxon>
        <taxon>Cyanophyceae</taxon>
        <taxon>Synechococcales</taxon>
        <taxon>Synechococcaceae</taxon>
        <taxon>Synechococcus</taxon>
    </lineage>
</organism>
<evidence type="ECO:0000313" key="2">
    <source>
        <dbReference type="EMBL" id="WVS92359.1"/>
    </source>
</evidence>
<dbReference type="AlphaFoldDB" id="A0AAQ3MB38"/>
<evidence type="ECO:0000313" key="3">
    <source>
        <dbReference type="Proteomes" id="UP000267249"/>
    </source>
</evidence>
<feature type="coiled-coil region" evidence="1">
    <location>
        <begin position="75"/>
        <end position="178"/>
    </location>
</feature>
<keyword evidence="1" id="KW-0175">Coiled coil</keyword>
<evidence type="ECO:0000256" key="1">
    <source>
        <dbReference type="SAM" id="Coils"/>
    </source>
</evidence>